<evidence type="ECO:0000256" key="3">
    <source>
        <dbReference type="PROSITE-ProRule" id="PRU00023"/>
    </source>
</evidence>
<dbReference type="InterPro" id="IPR002110">
    <property type="entry name" value="Ankyrin_rpt"/>
</dbReference>
<dbReference type="SMART" id="SM00248">
    <property type="entry name" value="ANK"/>
    <property type="match status" value="3"/>
</dbReference>
<dbReference type="Proteomes" id="UP000246991">
    <property type="component" value="Unassembled WGS sequence"/>
</dbReference>
<proteinExistence type="predicted"/>
<dbReference type="PANTHER" id="PTHR24171">
    <property type="entry name" value="ANKYRIN REPEAT DOMAIN-CONTAINING PROTEIN 39-RELATED"/>
    <property type="match status" value="1"/>
</dbReference>
<keyword evidence="1" id="KW-0677">Repeat</keyword>
<dbReference type="Gene3D" id="1.25.40.20">
    <property type="entry name" value="Ankyrin repeat-containing domain"/>
    <property type="match status" value="1"/>
</dbReference>
<protein>
    <submittedName>
        <fullName evidence="4">Ankyrin</fullName>
    </submittedName>
</protein>
<organism evidence="4 5">
    <name type="scientific">Tuber magnatum</name>
    <name type="common">white Piedmont truffle</name>
    <dbReference type="NCBI Taxonomy" id="42249"/>
    <lineage>
        <taxon>Eukaryota</taxon>
        <taxon>Fungi</taxon>
        <taxon>Dikarya</taxon>
        <taxon>Ascomycota</taxon>
        <taxon>Pezizomycotina</taxon>
        <taxon>Pezizomycetes</taxon>
        <taxon>Pezizales</taxon>
        <taxon>Tuberaceae</taxon>
        <taxon>Tuber</taxon>
    </lineage>
</organism>
<dbReference type="PRINTS" id="PR01415">
    <property type="entry name" value="ANKYRIN"/>
</dbReference>
<dbReference type="PROSITE" id="PS50297">
    <property type="entry name" value="ANK_REP_REGION"/>
    <property type="match status" value="3"/>
</dbReference>
<feature type="non-terminal residue" evidence="4">
    <location>
        <position position="88"/>
    </location>
</feature>
<feature type="repeat" description="ANK" evidence="3">
    <location>
        <begin position="64"/>
        <end position="88"/>
    </location>
</feature>
<dbReference type="Pfam" id="PF00023">
    <property type="entry name" value="Ank"/>
    <property type="match status" value="1"/>
</dbReference>
<evidence type="ECO:0000313" key="5">
    <source>
        <dbReference type="Proteomes" id="UP000246991"/>
    </source>
</evidence>
<evidence type="ECO:0000256" key="2">
    <source>
        <dbReference type="ARBA" id="ARBA00023043"/>
    </source>
</evidence>
<dbReference type="Pfam" id="PF12796">
    <property type="entry name" value="Ank_2"/>
    <property type="match status" value="1"/>
</dbReference>
<feature type="non-terminal residue" evidence="4">
    <location>
        <position position="1"/>
    </location>
</feature>
<dbReference type="EMBL" id="PYWC01000003">
    <property type="protein sequence ID" value="PWW80468.1"/>
    <property type="molecule type" value="Genomic_DNA"/>
</dbReference>
<dbReference type="InterPro" id="IPR036770">
    <property type="entry name" value="Ankyrin_rpt-contain_sf"/>
</dbReference>
<dbReference type="OrthoDB" id="539213at2759"/>
<evidence type="ECO:0000313" key="4">
    <source>
        <dbReference type="EMBL" id="PWW80468.1"/>
    </source>
</evidence>
<feature type="repeat" description="ANK" evidence="3">
    <location>
        <begin position="33"/>
        <end position="65"/>
    </location>
</feature>
<name>A0A317T155_9PEZI</name>
<dbReference type="PROSITE" id="PS50088">
    <property type="entry name" value="ANK_REPEAT"/>
    <property type="match status" value="3"/>
</dbReference>
<feature type="repeat" description="ANK" evidence="3">
    <location>
        <begin position="1"/>
        <end position="32"/>
    </location>
</feature>
<reference evidence="4 5" key="1">
    <citation type="submission" date="2018-03" db="EMBL/GenBank/DDBJ databases">
        <title>Genomes of Pezizomycetes fungi and the evolution of truffles.</title>
        <authorList>
            <person name="Murat C."/>
            <person name="Payen T."/>
            <person name="Noel B."/>
            <person name="Kuo A."/>
            <person name="Martin F.M."/>
        </authorList>
    </citation>
    <scope>NUCLEOTIDE SEQUENCE [LARGE SCALE GENOMIC DNA]</scope>
    <source>
        <strain evidence="4">091103-1</strain>
    </source>
</reference>
<accession>A0A317T155</accession>
<dbReference type="AlphaFoldDB" id="A0A317T155"/>
<keyword evidence="2 3" id="KW-0040">ANK repeat</keyword>
<sequence length="88" mass="9142">GETPLHWAAVQGFVEIVEVLLSSGAHGEMVNWAGQTALLVAAEAGHGDVVRLFLENGVNVDGAAGDTALVVAARQGHQDIVRMLLEEG</sequence>
<dbReference type="SUPFAM" id="SSF48403">
    <property type="entry name" value="Ankyrin repeat"/>
    <property type="match status" value="1"/>
</dbReference>
<keyword evidence="5" id="KW-1185">Reference proteome</keyword>
<evidence type="ECO:0000256" key="1">
    <source>
        <dbReference type="ARBA" id="ARBA00022737"/>
    </source>
</evidence>
<comment type="caution">
    <text evidence="4">The sequence shown here is derived from an EMBL/GenBank/DDBJ whole genome shotgun (WGS) entry which is preliminary data.</text>
</comment>
<gene>
    <name evidence="4" type="ORF">C7212DRAFT_60243</name>
</gene>
<dbReference type="STRING" id="42249.A0A317T155"/>